<dbReference type="Proteomes" id="UP001595847">
    <property type="component" value="Unassembled WGS sequence"/>
</dbReference>
<dbReference type="EMBL" id="JBHSBH010000010">
    <property type="protein sequence ID" value="MFC3997515.1"/>
    <property type="molecule type" value="Genomic_DNA"/>
</dbReference>
<evidence type="ECO:0000313" key="5">
    <source>
        <dbReference type="Proteomes" id="UP001595847"/>
    </source>
</evidence>
<dbReference type="InterPro" id="IPR036388">
    <property type="entry name" value="WH-like_DNA-bd_sf"/>
</dbReference>
<sequence>MTPAAAVPAARTAGPVGTVAPLAGFTVAVTAARRADELAALLRRKGAAVTCAPALRIVPLSDDQRLASVSRDLIARPADIVVATTGIGFRGWVEACETWGLAEPLLASLQGARLMARGPKAKGAIRAAGLNEEWSPPSESSAEVLDHLLAAGVEGLRVAVQLHGEPLPDFTAALRMAGADVVEVPVYRWTAPEDVAALDRLIDTVIGGGVDAVTFTSAPAAAGLLERARVTGVREGLVAALSGDVVAMCVGPVTAGPLMNLDIPTVWPTRARIGALVKRLSEELPERFPTLPVAGHRMRLRGQAVLLDGVVRPVSPALMRVLRELARRPGQVRDRADLLACLGGDADAHAVETAVARLRTALGDPKIIQTVVKRGYRLALDNGDCPPDDEPADL</sequence>
<dbReference type="SMART" id="SM00862">
    <property type="entry name" value="Trans_reg_C"/>
    <property type="match status" value="1"/>
</dbReference>
<keyword evidence="1 2" id="KW-0238">DNA-binding</keyword>
<protein>
    <submittedName>
        <fullName evidence="4">Uroporphyrinogen-III synthase</fullName>
        <ecNumber evidence="4">4.2.1.75</ecNumber>
    </submittedName>
</protein>
<dbReference type="RefSeq" id="WP_378534539.1">
    <property type="nucleotide sequence ID" value="NZ_JBHSBH010000010.1"/>
</dbReference>
<dbReference type="Pfam" id="PF00486">
    <property type="entry name" value="Trans_reg_C"/>
    <property type="match status" value="1"/>
</dbReference>
<gene>
    <name evidence="4" type="ORF">ACFOVU_16400</name>
</gene>
<dbReference type="NCBIfam" id="NF005568">
    <property type="entry name" value="PRK07239.1"/>
    <property type="match status" value="1"/>
</dbReference>
<dbReference type="Gene3D" id="1.10.10.10">
    <property type="entry name" value="Winged helix-like DNA-binding domain superfamily/Winged helix DNA-binding domain"/>
    <property type="match status" value="1"/>
</dbReference>
<dbReference type="SUPFAM" id="SSF69618">
    <property type="entry name" value="HemD-like"/>
    <property type="match status" value="1"/>
</dbReference>
<dbReference type="SUPFAM" id="SSF46894">
    <property type="entry name" value="C-terminal effector domain of the bipartite response regulators"/>
    <property type="match status" value="1"/>
</dbReference>
<dbReference type="InterPro" id="IPR016032">
    <property type="entry name" value="Sig_transdc_resp-reg_C-effctor"/>
</dbReference>
<dbReference type="InterPro" id="IPR036108">
    <property type="entry name" value="4pyrrol_syn_uPrphyn_synt_sf"/>
</dbReference>
<feature type="domain" description="OmpR/PhoB-type" evidence="3">
    <location>
        <begin position="288"/>
        <end position="380"/>
    </location>
</feature>
<keyword evidence="5" id="KW-1185">Reference proteome</keyword>
<dbReference type="CDD" id="cd06578">
    <property type="entry name" value="HemD"/>
    <property type="match status" value="1"/>
</dbReference>
<dbReference type="PANTHER" id="PTHR40082">
    <property type="entry name" value="BLR5956 PROTEIN"/>
    <property type="match status" value="1"/>
</dbReference>
<dbReference type="Gene3D" id="3.40.50.10090">
    <property type="match status" value="2"/>
</dbReference>
<keyword evidence="4" id="KW-0456">Lyase</keyword>
<dbReference type="InterPro" id="IPR003754">
    <property type="entry name" value="4pyrrol_synth_uPrphyn_synth"/>
</dbReference>
<evidence type="ECO:0000256" key="2">
    <source>
        <dbReference type="PROSITE-ProRule" id="PRU01091"/>
    </source>
</evidence>
<organism evidence="4 5">
    <name type="scientific">Nocardiopsis sediminis</name>
    <dbReference type="NCBI Taxonomy" id="1778267"/>
    <lineage>
        <taxon>Bacteria</taxon>
        <taxon>Bacillati</taxon>
        <taxon>Actinomycetota</taxon>
        <taxon>Actinomycetes</taxon>
        <taxon>Streptosporangiales</taxon>
        <taxon>Nocardiopsidaceae</taxon>
        <taxon>Nocardiopsis</taxon>
    </lineage>
</organism>
<proteinExistence type="predicted"/>
<dbReference type="PROSITE" id="PS51755">
    <property type="entry name" value="OMPR_PHOB"/>
    <property type="match status" value="1"/>
</dbReference>
<dbReference type="GO" id="GO:0004852">
    <property type="term" value="F:uroporphyrinogen-III synthase activity"/>
    <property type="evidence" value="ECO:0007669"/>
    <property type="project" value="UniProtKB-EC"/>
</dbReference>
<accession>A0ABV8FSA1</accession>
<evidence type="ECO:0000256" key="1">
    <source>
        <dbReference type="ARBA" id="ARBA00023125"/>
    </source>
</evidence>
<dbReference type="PANTHER" id="PTHR40082:SF1">
    <property type="entry name" value="BLR5956 PROTEIN"/>
    <property type="match status" value="1"/>
</dbReference>
<reference evidence="5" key="1">
    <citation type="journal article" date="2019" name="Int. J. Syst. Evol. Microbiol.">
        <title>The Global Catalogue of Microorganisms (GCM) 10K type strain sequencing project: providing services to taxonomists for standard genome sequencing and annotation.</title>
        <authorList>
            <consortium name="The Broad Institute Genomics Platform"/>
            <consortium name="The Broad Institute Genome Sequencing Center for Infectious Disease"/>
            <person name="Wu L."/>
            <person name="Ma J."/>
        </authorList>
    </citation>
    <scope>NUCLEOTIDE SEQUENCE [LARGE SCALE GENOMIC DNA]</scope>
    <source>
        <strain evidence="5">TBRC 1826</strain>
    </source>
</reference>
<feature type="DNA-binding region" description="OmpR/PhoB-type" evidence="2">
    <location>
        <begin position="288"/>
        <end position="380"/>
    </location>
</feature>
<dbReference type="EC" id="4.2.1.75" evidence="4"/>
<dbReference type="InterPro" id="IPR001867">
    <property type="entry name" value="OmpR/PhoB-type_DNA-bd"/>
</dbReference>
<name>A0ABV8FSA1_9ACTN</name>
<evidence type="ECO:0000313" key="4">
    <source>
        <dbReference type="EMBL" id="MFC3997515.1"/>
    </source>
</evidence>
<dbReference type="InterPro" id="IPR039793">
    <property type="entry name" value="UROS/Hem4"/>
</dbReference>
<dbReference type="Pfam" id="PF02602">
    <property type="entry name" value="HEM4"/>
    <property type="match status" value="1"/>
</dbReference>
<dbReference type="CDD" id="cd00383">
    <property type="entry name" value="trans_reg_C"/>
    <property type="match status" value="1"/>
</dbReference>
<comment type="caution">
    <text evidence="4">The sequence shown here is derived from an EMBL/GenBank/DDBJ whole genome shotgun (WGS) entry which is preliminary data.</text>
</comment>
<evidence type="ECO:0000259" key="3">
    <source>
        <dbReference type="PROSITE" id="PS51755"/>
    </source>
</evidence>